<evidence type="ECO:0000313" key="2">
    <source>
        <dbReference type="EMBL" id="GFT10840.1"/>
    </source>
</evidence>
<accession>A0A8X6TFZ3</accession>
<organism evidence="2 3">
    <name type="scientific">Nephila pilipes</name>
    <name type="common">Giant wood spider</name>
    <name type="synonym">Nephila maculata</name>
    <dbReference type="NCBI Taxonomy" id="299642"/>
    <lineage>
        <taxon>Eukaryota</taxon>
        <taxon>Metazoa</taxon>
        <taxon>Ecdysozoa</taxon>
        <taxon>Arthropoda</taxon>
        <taxon>Chelicerata</taxon>
        <taxon>Arachnida</taxon>
        <taxon>Araneae</taxon>
        <taxon>Araneomorphae</taxon>
        <taxon>Entelegynae</taxon>
        <taxon>Araneoidea</taxon>
        <taxon>Nephilidae</taxon>
        <taxon>Nephila</taxon>
    </lineage>
</organism>
<comment type="caution">
    <text evidence="2">The sequence shown here is derived from an EMBL/GenBank/DDBJ whole genome shotgun (WGS) entry which is preliminary data.</text>
</comment>
<gene>
    <name evidence="2" type="ORF">NPIL_450461</name>
</gene>
<keyword evidence="3" id="KW-1185">Reference proteome</keyword>
<feature type="region of interest" description="Disordered" evidence="1">
    <location>
        <begin position="1"/>
        <end position="29"/>
    </location>
</feature>
<dbReference type="EMBL" id="BMAW01057424">
    <property type="protein sequence ID" value="GFT10840.1"/>
    <property type="molecule type" value="Genomic_DNA"/>
</dbReference>
<dbReference type="AlphaFoldDB" id="A0A8X6TFZ3"/>
<sequence>MNSVKNRHSVRLHHQRPRRNTSGGQSSSQPRLFYCGCGVDSRAGVSWRPQPPPRARLRNISECLPSLVLRACWVQDTLIMNQTVCDRLQTLCESITESSDKMENLTTYSSSGPYLAVSELVIMEWLYLTKSTV</sequence>
<feature type="compositionally biased region" description="Basic residues" evidence="1">
    <location>
        <begin position="1"/>
        <end position="19"/>
    </location>
</feature>
<proteinExistence type="predicted"/>
<protein>
    <submittedName>
        <fullName evidence="2">Uncharacterized protein</fullName>
    </submittedName>
</protein>
<reference evidence="2" key="1">
    <citation type="submission" date="2020-08" db="EMBL/GenBank/DDBJ databases">
        <title>Multicomponent nature underlies the extraordinary mechanical properties of spider dragline silk.</title>
        <authorList>
            <person name="Kono N."/>
            <person name="Nakamura H."/>
            <person name="Mori M."/>
            <person name="Yoshida Y."/>
            <person name="Ohtoshi R."/>
            <person name="Malay A.D."/>
            <person name="Moran D.A.P."/>
            <person name="Tomita M."/>
            <person name="Numata K."/>
            <person name="Arakawa K."/>
        </authorList>
    </citation>
    <scope>NUCLEOTIDE SEQUENCE</scope>
</reference>
<evidence type="ECO:0000256" key="1">
    <source>
        <dbReference type="SAM" id="MobiDB-lite"/>
    </source>
</evidence>
<dbReference type="Proteomes" id="UP000887013">
    <property type="component" value="Unassembled WGS sequence"/>
</dbReference>
<name>A0A8X6TFZ3_NEPPI</name>
<evidence type="ECO:0000313" key="3">
    <source>
        <dbReference type="Proteomes" id="UP000887013"/>
    </source>
</evidence>
<feature type="compositionally biased region" description="Polar residues" evidence="1">
    <location>
        <begin position="20"/>
        <end position="29"/>
    </location>
</feature>